<protein>
    <recommendedName>
        <fullName evidence="4">DUF4118 domain-containing protein</fullName>
    </recommendedName>
</protein>
<feature type="transmembrane region" description="Helical" evidence="1">
    <location>
        <begin position="20"/>
        <end position="42"/>
    </location>
</feature>
<evidence type="ECO:0000256" key="1">
    <source>
        <dbReference type="SAM" id="Phobius"/>
    </source>
</evidence>
<feature type="transmembrane region" description="Helical" evidence="1">
    <location>
        <begin position="103"/>
        <end position="121"/>
    </location>
</feature>
<name>A0ABN1TEX8_9ACTN</name>
<comment type="caution">
    <text evidence="2">The sequence shown here is derived from an EMBL/GenBank/DDBJ whole genome shotgun (WGS) entry which is preliminary data.</text>
</comment>
<gene>
    <name evidence="2" type="ORF">GCM10009663_18000</name>
</gene>
<organism evidence="2 3">
    <name type="scientific">Kitasatospora arboriphila</name>
    <dbReference type="NCBI Taxonomy" id="258052"/>
    <lineage>
        <taxon>Bacteria</taxon>
        <taxon>Bacillati</taxon>
        <taxon>Actinomycetota</taxon>
        <taxon>Actinomycetes</taxon>
        <taxon>Kitasatosporales</taxon>
        <taxon>Streptomycetaceae</taxon>
        <taxon>Kitasatospora</taxon>
    </lineage>
</organism>
<dbReference type="EMBL" id="BAAALD010000011">
    <property type="protein sequence ID" value="GAA1076803.1"/>
    <property type="molecule type" value="Genomic_DNA"/>
</dbReference>
<dbReference type="Proteomes" id="UP001499987">
    <property type="component" value="Unassembled WGS sequence"/>
</dbReference>
<keyword evidence="3" id="KW-1185">Reference proteome</keyword>
<keyword evidence="1" id="KW-0812">Transmembrane</keyword>
<evidence type="ECO:0008006" key="4">
    <source>
        <dbReference type="Google" id="ProtNLM"/>
    </source>
</evidence>
<accession>A0ABN1TEX8</accession>
<keyword evidence="1" id="KW-0472">Membrane</keyword>
<reference evidence="2 3" key="1">
    <citation type="journal article" date="2019" name="Int. J. Syst. Evol. Microbiol.">
        <title>The Global Catalogue of Microorganisms (GCM) 10K type strain sequencing project: providing services to taxonomists for standard genome sequencing and annotation.</title>
        <authorList>
            <consortium name="The Broad Institute Genomics Platform"/>
            <consortium name="The Broad Institute Genome Sequencing Center for Infectious Disease"/>
            <person name="Wu L."/>
            <person name="Ma J."/>
        </authorList>
    </citation>
    <scope>NUCLEOTIDE SEQUENCE [LARGE SCALE GENOMIC DNA]</scope>
    <source>
        <strain evidence="2 3">JCM 13002</strain>
    </source>
</reference>
<feature type="transmembrane region" description="Helical" evidence="1">
    <location>
        <begin position="48"/>
        <end position="67"/>
    </location>
</feature>
<feature type="transmembrane region" description="Helical" evidence="1">
    <location>
        <begin position="79"/>
        <end position="97"/>
    </location>
</feature>
<evidence type="ECO:0000313" key="2">
    <source>
        <dbReference type="EMBL" id="GAA1076803.1"/>
    </source>
</evidence>
<sequence length="142" mass="15374">MRLYRVRPGGRWLHPAVQRLGTGMSLAVALTVSGFLTPVLGWVGELNAGWYTFGAYALLCTLVGAVSRPAAAPLTGLSGWLFFNGFAVHRYAVLGWAGRTDLLRLGVFTVAALLAALPGAMPRRRIRLEVVQLADHRADDRC</sequence>
<evidence type="ECO:0000313" key="3">
    <source>
        <dbReference type="Proteomes" id="UP001499987"/>
    </source>
</evidence>
<keyword evidence="1" id="KW-1133">Transmembrane helix</keyword>
<proteinExistence type="predicted"/>